<name>A0A948WYP9_9GAMM</name>
<accession>A0A948WYP9</accession>
<dbReference type="PANTHER" id="PTHR22674:SF6">
    <property type="entry name" value="NTPASE KAP FAMILY P-LOOP DOMAIN-CONTAINING PROTEIN 1"/>
    <property type="match status" value="1"/>
</dbReference>
<dbReference type="PANTHER" id="PTHR22674">
    <property type="entry name" value="NTPASE, KAP FAMILY P-LOOP DOMAIN-CONTAINING 1"/>
    <property type="match status" value="1"/>
</dbReference>
<evidence type="ECO:0000256" key="1">
    <source>
        <dbReference type="SAM" id="MobiDB-lite"/>
    </source>
</evidence>
<organism evidence="3 4">
    <name type="scientific">Candidatus Anaerobiospirillum pullicola</name>
    <dbReference type="NCBI Taxonomy" id="2838451"/>
    <lineage>
        <taxon>Bacteria</taxon>
        <taxon>Pseudomonadati</taxon>
        <taxon>Pseudomonadota</taxon>
        <taxon>Gammaproteobacteria</taxon>
        <taxon>Aeromonadales</taxon>
        <taxon>Succinivibrionaceae</taxon>
        <taxon>Anaerobiospirillum</taxon>
    </lineage>
</organism>
<gene>
    <name evidence="3" type="ORF">H9847_09290</name>
</gene>
<protein>
    <submittedName>
        <fullName evidence="3">KAP family NTPase</fullName>
    </submittedName>
</protein>
<dbReference type="EMBL" id="JAHLFE010000189">
    <property type="protein sequence ID" value="MBU3845035.1"/>
    <property type="molecule type" value="Genomic_DNA"/>
</dbReference>
<feature type="region of interest" description="Disordered" evidence="1">
    <location>
        <begin position="325"/>
        <end position="344"/>
    </location>
</feature>
<sequence>MRKSNIIDIPRLPSQEDLFGIQNYQNALIKYIDMVESPMTIALQGEWGSGKTSLMNQLRFNLCESTDAHFYSIWINTWQFSLMQDANSGIIAILEAIITQIADLNKDKQRWESSKKVIGTVFKRMATAGTRVAAEMVGLDGEAVAESIFSDEDKAQANISKLTDEIQKLLADLMAQDTSKKGVLFFIDDLDRIDPPVAVSLLELLKNIFELPHCIFVLAIDYGVVIKGLKPKFGELTPANEREFRSFFDKLIQLPFSMPVTSYKVDTFLIKALQDISFFTAEELQDESLTADLSHISELTVGANPRALKRLMNTLALISIINDEGKQESQQDSESSEEEDEDEAYNKNLLEKKLHFALVCIQISFPRIYNLLLREPNFKSWDERLAQKEKLPTLSSEEVSRLNEFGEFDETWEQVLYRFCQQETYLSQNAFNLSNLLNLIAENIDNDEILGTKMSSLLAMSSVTNIKAEEDSSSKSNGRTVRRYKYNGKTYAWKNRLIADFLQDYLSDYPKTTYAQLLKVFKGDELWEERFVTMDEYKRIRARKNPVYGIKRTLDQNVVLECSDQKVILNTNIWEYEHFINRANELGYKIKEV</sequence>
<dbReference type="InterPro" id="IPR027417">
    <property type="entry name" value="P-loop_NTPase"/>
</dbReference>
<dbReference type="InterPro" id="IPR011646">
    <property type="entry name" value="KAP_P-loop"/>
</dbReference>
<reference evidence="3" key="2">
    <citation type="submission" date="2021-04" db="EMBL/GenBank/DDBJ databases">
        <authorList>
            <person name="Gilroy R."/>
        </authorList>
    </citation>
    <scope>NUCLEOTIDE SEQUENCE</scope>
    <source>
        <strain evidence="3">378</strain>
    </source>
</reference>
<feature type="domain" description="KAP NTPase" evidence="2">
    <location>
        <begin position="22"/>
        <end position="318"/>
    </location>
</feature>
<comment type="caution">
    <text evidence="3">The sequence shown here is derived from an EMBL/GenBank/DDBJ whole genome shotgun (WGS) entry which is preliminary data.</text>
</comment>
<evidence type="ECO:0000313" key="4">
    <source>
        <dbReference type="Proteomes" id="UP000733611"/>
    </source>
</evidence>
<dbReference type="Gene3D" id="3.40.50.300">
    <property type="entry name" value="P-loop containing nucleotide triphosphate hydrolases"/>
    <property type="match status" value="1"/>
</dbReference>
<dbReference type="InterPro" id="IPR052754">
    <property type="entry name" value="NTPase_KAP_P-loop"/>
</dbReference>
<evidence type="ECO:0000313" key="3">
    <source>
        <dbReference type="EMBL" id="MBU3845035.1"/>
    </source>
</evidence>
<dbReference type="SUPFAM" id="SSF52540">
    <property type="entry name" value="P-loop containing nucleoside triphosphate hydrolases"/>
    <property type="match status" value="1"/>
</dbReference>
<feature type="compositionally biased region" description="Acidic residues" evidence="1">
    <location>
        <begin position="334"/>
        <end position="343"/>
    </location>
</feature>
<reference evidence="3" key="1">
    <citation type="journal article" date="2021" name="PeerJ">
        <title>Extensive microbial diversity within the chicken gut microbiome revealed by metagenomics and culture.</title>
        <authorList>
            <person name="Gilroy R."/>
            <person name="Ravi A."/>
            <person name="Getino M."/>
            <person name="Pursley I."/>
            <person name="Horton D.L."/>
            <person name="Alikhan N.F."/>
            <person name="Baker D."/>
            <person name="Gharbi K."/>
            <person name="Hall N."/>
            <person name="Watson M."/>
            <person name="Adriaenssens E.M."/>
            <person name="Foster-Nyarko E."/>
            <person name="Jarju S."/>
            <person name="Secka A."/>
            <person name="Antonio M."/>
            <person name="Oren A."/>
            <person name="Chaudhuri R.R."/>
            <person name="La Ragione R."/>
            <person name="Hildebrand F."/>
            <person name="Pallen M.J."/>
        </authorList>
    </citation>
    <scope>NUCLEOTIDE SEQUENCE</scope>
    <source>
        <strain evidence="3">378</strain>
    </source>
</reference>
<dbReference type="Proteomes" id="UP000733611">
    <property type="component" value="Unassembled WGS sequence"/>
</dbReference>
<proteinExistence type="predicted"/>
<dbReference type="AlphaFoldDB" id="A0A948WYP9"/>
<dbReference type="Pfam" id="PF07693">
    <property type="entry name" value="KAP_NTPase"/>
    <property type="match status" value="1"/>
</dbReference>
<evidence type="ECO:0000259" key="2">
    <source>
        <dbReference type="Pfam" id="PF07693"/>
    </source>
</evidence>